<sequence length="682" mass="78580">MEEKKLMFGAAYYPEYMPYDRMDQDFAMMRKAGINTIRIAESTWSTLEPEDGVFDFSYIDRTLEKARETGMDVIVGTPTYAVPAWLVKKDPEIMVVNARGREKYGHRQIFDLLNPTFRFHAKRVIRELVSRTAGHPNVIGFQIDNETKHYDNRGEEIQRQFLEYLKEKFKTPEQLNRTFCLPYWSNSIHKWEDFPDISGCINGGLAGEFEKFQRRTAADYLAWQAGIVKEYIRPDQFITHNLDFEWRKFGADIAQDGYSYGVQPDINHYEAAKCLTRLGTDIYHPTQDDLTGAETAFGGDSIRSLKQENYLVLECQAQAFKYWTPYPGQLRLHAYSHLAGGADGISYWNWHSIHNGYETYWKGLLSHDLEENPAYLEACRIGEEWKRLGSCLAGLKKENRIALLIDNVSMTAFKWFPIDRDLSYNDVVRWMYDSLYEMNLECDVVDVNGLEPERYDMIVTPALYCASEELLEKLESFVENGGVLVSSFKSFVADEYATVYADTQPHRLHNCFGMSYNQFTEPGRTRIMGSGVKYFAELLKTEEAESLADYEHKYWGRYAGITRNTYGKGAAYYIACYAEKPVLKKILSLASSDAGLSRLPEEFQWPVTVRSGRGSDGMILHYVMNYSEDPKNLSCPWAQAEDLLTGDRFRKGDTLSIGDWDLKILAERPQERSHTTEGDTTE</sequence>
<evidence type="ECO:0000259" key="9">
    <source>
        <dbReference type="Pfam" id="PF08532"/>
    </source>
</evidence>
<evidence type="ECO:0000256" key="6">
    <source>
        <dbReference type="ARBA" id="ARBA00022833"/>
    </source>
</evidence>
<organism evidence="10 11">
    <name type="scientific">Candidatus Mediterraneibacter faecavium</name>
    <dbReference type="NCBI Taxonomy" id="2838668"/>
    <lineage>
        <taxon>Bacteria</taxon>
        <taxon>Bacillati</taxon>
        <taxon>Bacillota</taxon>
        <taxon>Clostridia</taxon>
        <taxon>Lachnospirales</taxon>
        <taxon>Lachnospiraceae</taxon>
        <taxon>Mediterraneibacter</taxon>
    </lineage>
</organism>
<dbReference type="InterPro" id="IPR013738">
    <property type="entry name" value="Beta_galactosidase_Trimer"/>
</dbReference>
<reference evidence="10" key="1">
    <citation type="journal article" date="2021" name="PeerJ">
        <title>Extensive microbial diversity within the chicken gut microbiome revealed by metagenomics and culture.</title>
        <authorList>
            <person name="Gilroy R."/>
            <person name="Ravi A."/>
            <person name="Getino M."/>
            <person name="Pursley I."/>
            <person name="Horton D.L."/>
            <person name="Alikhan N.F."/>
            <person name="Baker D."/>
            <person name="Gharbi K."/>
            <person name="Hall N."/>
            <person name="Watson M."/>
            <person name="Adriaenssens E.M."/>
            <person name="Foster-Nyarko E."/>
            <person name="Jarju S."/>
            <person name="Secka A."/>
            <person name="Antonio M."/>
            <person name="Oren A."/>
            <person name="Chaudhuri R.R."/>
            <person name="La Ragione R."/>
            <person name="Hildebrand F."/>
            <person name="Pallen M.J."/>
        </authorList>
    </citation>
    <scope>NUCLEOTIDE SEQUENCE</scope>
    <source>
        <strain evidence="10">CHK196-7946</strain>
    </source>
</reference>
<dbReference type="GO" id="GO:0046872">
    <property type="term" value="F:metal ion binding"/>
    <property type="evidence" value="ECO:0007669"/>
    <property type="project" value="UniProtKB-KW"/>
</dbReference>
<dbReference type="GO" id="GO:0005975">
    <property type="term" value="P:carbohydrate metabolic process"/>
    <property type="evidence" value="ECO:0007669"/>
    <property type="project" value="InterPro"/>
</dbReference>
<keyword evidence="7" id="KW-0326">Glycosidase</keyword>
<dbReference type="PANTHER" id="PTHR36447">
    <property type="entry name" value="BETA-GALACTOSIDASE GANA"/>
    <property type="match status" value="1"/>
</dbReference>
<feature type="domain" description="Glycoside hydrolase family 42 N-terminal" evidence="8">
    <location>
        <begin position="12"/>
        <end position="387"/>
    </location>
</feature>
<gene>
    <name evidence="10" type="ORF">H9697_04570</name>
</gene>
<proteinExistence type="inferred from homology"/>
<comment type="catalytic activity">
    <reaction evidence="1">
        <text>Hydrolysis of terminal non-reducing beta-D-galactose residues in beta-D-galactosides.</text>
        <dbReference type="EC" id="3.2.1.23"/>
    </reaction>
</comment>
<evidence type="ECO:0000256" key="7">
    <source>
        <dbReference type="ARBA" id="ARBA00023295"/>
    </source>
</evidence>
<evidence type="ECO:0000259" key="8">
    <source>
        <dbReference type="Pfam" id="PF02449"/>
    </source>
</evidence>
<dbReference type="CDD" id="cd03143">
    <property type="entry name" value="A4_beta-galactosidase_middle_domain"/>
    <property type="match status" value="1"/>
</dbReference>
<dbReference type="InterPro" id="IPR003476">
    <property type="entry name" value="Glyco_hydro_42"/>
</dbReference>
<dbReference type="InterPro" id="IPR013529">
    <property type="entry name" value="Glyco_hydro_42_N"/>
</dbReference>
<dbReference type="EMBL" id="DWVY01000019">
    <property type="protein sequence ID" value="HJC74207.1"/>
    <property type="molecule type" value="Genomic_DNA"/>
</dbReference>
<keyword evidence="4" id="KW-0479">Metal-binding</keyword>
<keyword evidence="6" id="KW-0862">Zinc</keyword>
<evidence type="ECO:0000313" key="11">
    <source>
        <dbReference type="Proteomes" id="UP000823902"/>
    </source>
</evidence>
<keyword evidence="5" id="KW-0378">Hydrolase</keyword>
<evidence type="ECO:0000256" key="2">
    <source>
        <dbReference type="ARBA" id="ARBA00005940"/>
    </source>
</evidence>
<dbReference type="EC" id="3.2.1.23" evidence="3"/>
<evidence type="ECO:0000256" key="4">
    <source>
        <dbReference type="ARBA" id="ARBA00022723"/>
    </source>
</evidence>
<dbReference type="AlphaFoldDB" id="A0A9D2QA15"/>
<dbReference type="Proteomes" id="UP000823902">
    <property type="component" value="Unassembled WGS sequence"/>
</dbReference>
<accession>A0A9D2QA15</accession>
<name>A0A9D2QA15_9FIRM</name>
<comment type="similarity">
    <text evidence="2">Belongs to the glycosyl hydrolase 42 family.</text>
</comment>
<dbReference type="GO" id="GO:0004565">
    <property type="term" value="F:beta-galactosidase activity"/>
    <property type="evidence" value="ECO:0007669"/>
    <property type="project" value="UniProtKB-EC"/>
</dbReference>
<evidence type="ECO:0000256" key="5">
    <source>
        <dbReference type="ARBA" id="ARBA00022801"/>
    </source>
</evidence>
<comment type="caution">
    <text evidence="10">The sequence shown here is derived from an EMBL/GenBank/DDBJ whole genome shotgun (WGS) entry which is preliminary data.</text>
</comment>
<dbReference type="PANTHER" id="PTHR36447:SF2">
    <property type="entry name" value="BETA-GALACTOSIDASE YESZ"/>
    <property type="match status" value="1"/>
</dbReference>
<dbReference type="InterPro" id="IPR017853">
    <property type="entry name" value="GH"/>
</dbReference>
<dbReference type="InterPro" id="IPR029062">
    <property type="entry name" value="Class_I_gatase-like"/>
</dbReference>
<dbReference type="Pfam" id="PF08532">
    <property type="entry name" value="Glyco_hydro_42M"/>
    <property type="match status" value="1"/>
</dbReference>
<dbReference type="Pfam" id="PF02449">
    <property type="entry name" value="Glyco_hydro_42"/>
    <property type="match status" value="1"/>
</dbReference>
<dbReference type="GO" id="GO:0009341">
    <property type="term" value="C:beta-galactosidase complex"/>
    <property type="evidence" value="ECO:0007669"/>
    <property type="project" value="InterPro"/>
</dbReference>
<dbReference type="SUPFAM" id="SSF51445">
    <property type="entry name" value="(Trans)glycosidases"/>
    <property type="match status" value="1"/>
</dbReference>
<evidence type="ECO:0000313" key="10">
    <source>
        <dbReference type="EMBL" id="HJC74207.1"/>
    </source>
</evidence>
<protein>
    <recommendedName>
        <fullName evidence="3">beta-galactosidase</fullName>
        <ecNumber evidence="3">3.2.1.23</ecNumber>
    </recommendedName>
</protein>
<feature type="domain" description="Beta-galactosidase trimerisation" evidence="9">
    <location>
        <begin position="400"/>
        <end position="596"/>
    </location>
</feature>
<evidence type="ECO:0000256" key="3">
    <source>
        <dbReference type="ARBA" id="ARBA00012756"/>
    </source>
</evidence>
<dbReference type="Gene3D" id="3.20.20.80">
    <property type="entry name" value="Glycosidases"/>
    <property type="match status" value="1"/>
</dbReference>
<reference evidence="10" key="2">
    <citation type="submission" date="2021-04" db="EMBL/GenBank/DDBJ databases">
        <authorList>
            <person name="Gilroy R."/>
        </authorList>
    </citation>
    <scope>NUCLEOTIDE SEQUENCE</scope>
    <source>
        <strain evidence="10">CHK196-7946</strain>
    </source>
</reference>
<dbReference type="Gene3D" id="3.40.50.880">
    <property type="match status" value="1"/>
</dbReference>
<evidence type="ECO:0000256" key="1">
    <source>
        <dbReference type="ARBA" id="ARBA00001412"/>
    </source>
</evidence>
<dbReference type="SUPFAM" id="SSF52317">
    <property type="entry name" value="Class I glutamine amidotransferase-like"/>
    <property type="match status" value="1"/>
</dbReference>